<accession>A0A645EZ37</accession>
<sequence>MVAPRAVFTFAELPQKCPQLFIRIKRLLQLFEKELQLPTDMEFTYESAEDEFTLVQLRPLSVYDDRGKVEIPAVDPEKVILRGNRMVANGRLENISHIVYVDPELYGKTPDFYDVARAIGDINEKLDGERYLLVGPGRWGSSNPVLGVPVQYSELSNSGCLVELGIPSKGMAPELSYGTHFFLDLDGDNILYLPVFDGEKGNIYNKEWFDSRSWISTHHPAVRHYHGTFDVLLDGDSEVGIVIDKGDTEVKGK</sequence>
<proteinExistence type="predicted"/>
<evidence type="ECO:0000313" key="1">
    <source>
        <dbReference type="EMBL" id="MPN06740.1"/>
    </source>
</evidence>
<protein>
    <submittedName>
        <fullName evidence="1">Uncharacterized protein</fullName>
    </submittedName>
</protein>
<comment type="caution">
    <text evidence="1">The sequence shown here is derived from an EMBL/GenBank/DDBJ whole genome shotgun (WGS) entry which is preliminary data.</text>
</comment>
<dbReference type="AlphaFoldDB" id="A0A645EZ37"/>
<gene>
    <name evidence="1" type="ORF">SDC9_153996</name>
</gene>
<organism evidence="1">
    <name type="scientific">bioreactor metagenome</name>
    <dbReference type="NCBI Taxonomy" id="1076179"/>
    <lineage>
        <taxon>unclassified sequences</taxon>
        <taxon>metagenomes</taxon>
        <taxon>ecological metagenomes</taxon>
    </lineage>
</organism>
<reference evidence="1" key="1">
    <citation type="submission" date="2019-08" db="EMBL/GenBank/DDBJ databases">
        <authorList>
            <person name="Kucharzyk K."/>
            <person name="Murdoch R.W."/>
            <person name="Higgins S."/>
            <person name="Loffler F."/>
        </authorList>
    </citation>
    <scope>NUCLEOTIDE SEQUENCE</scope>
</reference>
<dbReference type="EMBL" id="VSSQ01052677">
    <property type="protein sequence ID" value="MPN06740.1"/>
    <property type="molecule type" value="Genomic_DNA"/>
</dbReference>
<name>A0A645EZ37_9ZZZZ</name>
<dbReference type="SUPFAM" id="SSF56059">
    <property type="entry name" value="Glutathione synthetase ATP-binding domain-like"/>
    <property type="match status" value="1"/>
</dbReference>